<protein>
    <submittedName>
        <fullName evidence="1">Uncharacterized protein</fullName>
    </submittedName>
</protein>
<dbReference type="RefSeq" id="WP_376921464.1">
    <property type="nucleotide sequence ID" value="NZ_JBHRSW010000049.1"/>
</dbReference>
<evidence type="ECO:0000313" key="2">
    <source>
        <dbReference type="Proteomes" id="UP001595478"/>
    </source>
</evidence>
<sequence>MDVCRDLNAFANGQTLYSDAWVVDNPWVLKLFGKARIEMKFRMSSLELIMREDQFETWDKDKAFICRRSGLKRHRASTDACIVQLTYERSLKRLYQQPLG</sequence>
<gene>
    <name evidence="1" type="ORF">ACFOHL_17120</name>
</gene>
<keyword evidence="2" id="KW-1185">Reference proteome</keyword>
<dbReference type="Proteomes" id="UP001595478">
    <property type="component" value="Unassembled WGS sequence"/>
</dbReference>
<evidence type="ECO:0000313" key="1">
    <source>
        <dbReference type="EMBL" id="MFC3123346.1"/>
    </source>
</evidence>
<organism evidence="1 2">
    <name type="scientific">Agaribacter flavus</name>
    <dbReference type="NCBI Taxonomy" id="1902781"/>
    <lineage>
        <taxon>Bacteria</taxon>
        <taxon>Pseudomonadati</taxon>
        <taxon>Pseudomonadota</taxon>
        <taxon>Gammaproteobacteria</taxon>
        <taxon>Alteromonadales</taxon>
        <taxon>Alteromonadaceae</taxon>
        <taxon>Agaribacter</taxon>
    </lineage>
</organism>
<proteinExistence type="predicted"/>
<accession>A0ABV7FV99</accession>
<name>A0ABV7FV99_9ALTE</name>
<dbReference type="EMBL" id="JBHRSW010000049">
    <property type="protein sequence ID" value="MFC3123346.1"/>
    <property type="molecule type" value="Genomic_DNA"/>
</dbReference>
<comment type="caution">
    <text evidence="1">The sequence shown here is derived from an EMBL/GenBank/DDBJ whole genome shotgun (WGS) entry which is preliminary data.</text>
</comment>
<reference evidence="2" key="1">
    <citation type="journal article" date="2019" name="Int. J. Syst. Evol. Microbiol.">
        <title>The Global Catalogue of Microorganisms (GCM) 10K type strain sequencing project: providing services to taxonomists for standard genome sequencing and annotation.</title>
        <authorList>
            <consortium name="The Broad Institute Genomics Platform"/>
            <consortium name="The Broad Institute Genome Sequencing Center for Infectious Disease"/>
            <person name="Wu L."/>
            <person name="Ma J."/>
        </authorList>
    </citation>
    <scope>NUCLEOTIDE SEQUENCE [LARGE SCALE GENOMIC DNA]</scope>
    <source>
        <strain evidence="2">KCTC 52473</strain>
    </source>
</reference>